<keyword evidence="2" id="KW-1185">Reference proteome</keyword>
<dbReference type="EMBL" id="JBBWWQ010000014">
    <property type="protein sequence ID" value="KAK8931274.1"/>
    <property type="molecule type" value="Genomic_DNA"/>
</dbReference>
<evidence type="ECO:0000313" key="1">
    <source>
        <dbReference type="EMBL" id="KAK8931274.1"/>
    </source>
</evidence>
<proteinExistence type="predicted"/>
<evidence type="ECO:0000313" key="2">
    <source>
        <dbReference type="Proteomes" id="UP001418222"/>
    </source>
</evidence>
<name>A0AAP0B7D7_9ASPA</name>
<organism evidence="1 2">
    <name type="scientific">Platanthera zijinensis</name>
    <dbReference type="NCBI Taxonomy" id="2320716"/>
    <lineage>
        <taxon>Eukaryota</taxon>
        <taxon>Viridiplantae</taxon>
        <taxon>Streptophyta</taxon>
        <taxon>Embryophyta</taxon>
        <taxon>Tracheophyta</taxon>
        <taxon>Spermatophyta</taxon>
        <taxon>Magnoliopsida</taxon>
        <taxon>Liliopsida</taxon>
        <taxon>Asparagales</taxon>
        <taxon>Orchidaceae</taxon>
        <taxon>Orchidoideae</taxon>
        <taxon>Orchideae</taxon>
        <taxon>Orchidinae</taxon>
        <taxon>Platanthera</taxon>
    </lineage>
</organism>
<protein>
    <submittedName>
        <fullName evidence="1">Uncharacterized protein</fullName>
    </submittedName>
</protein>
<sequence length="193" mass="21283">MLSYPYSRLAKKPSLPPVSFPHQISATTPIVALPPLAAPLPLSRLPDLPIPPPPLFLHRLRCAPASLCPLQLPGDVAEICRRRKAARAHRRTPLPPILECARPPLRELLQIEFNENHSHYLCGTEHQKHIVAAVMKLHAPMPQRLRLALSAAMKLQPKQPNASLLYHCASVQHSPPSIFLSGNPGRTGTNKKS</sequence>
<gene>
    <name evidence="1" type="ORF">KSP39_PZI016606</name>
</gene>
<reference evidence="1 2" key="1">
    <citation type="journal article" date="2022" name="Nat. Plants">
        <title>Genomes of leafy and leafless Platanthera orchids illuminate the evolution of mycoheterotrophy.</title>
        <authorList>
            <person name="Li M.H."/>
            <person name="Liu K.W."/>
            <person name="Li Z."/>
            <person name="Lu H.C."/>
            <person name="Ye Q.L."/>
            <person name="Zhang D."/>
            <person name="Wang J.Y."/>
            <person name="Li Y.F."/>
            <person name="Zhong Z.M."/>
            <person name="Liu X."/>
            <person name="Yu X."/>
            <person name="Liu D.K."/>
            <person name="Tu X.D."/>
            <person name="Liu B."/>
            <person name="Hao Y."/>
            <person name="Liao X.Y."/>
            <person name="Jiang Y.T."/>
            <person name="Sun W.H."/>
            <person name="Chen J."/>
            <person name="Chen Y.Q."/>
            <person name="Ai Y."/>
            <person name="Zhai J.W."/>
            <person name="Wu S.S."/>
            <person name="Zhou Z."/>
            <person name="Hsiao Y.Y."/>
            <person name="Wu W.L."/>
            <person name="Chen Y.Y."/>
            <person name="Lin Y.F."/>
            <person name="Hsu J.L."/>
            <person name="Li C.Y."/>
            <person name="Wang Z.W."/>
            <person name="Zhao X."/>
            <person name="Zhong W.Y."/>
            <person name="Ma X.K."/>
            <person name="Ma L."/>
            <person name="Huang J."/>
            <person name="Chen G.Z."/>
            <person name="Huang M.Z."/>
            <person name="Huang L."/>
            <person name="Peng D.H."/>
            <person name="Luo Y.B."/>
            <person name="Zou S.Q."/>
            <person name="Chen S.P."/>
            <person name="Lan S."/>
            <person name="Tsai W.C."/>
            <person name="Van de Peer Y."/>
            <person name="Liu Z.J."/>
        </authorList>
    </citation>
    <scope>NUCLEOTIDE SEQUENCE [LARGE SCALE GENOMIC DNA]</scope>
    <source>
        <strain evidence="1">Lor287</strain>
    </source>
</reference>
<dbReference type="AlphaFoldDB" id="A0AAP0B7D7"/>
<comment type="caution">
    <text evidence="1">The sequence shown here is derived from an EMBL/GenBank/DDBJ whole genome shotgun (WGS) entry which is preliminary data.</text>
</comment>
<accession>A0AAP0B7D7</accession>
<dbReference type="Proteomes" id="UP001418222">
    <property type="component" value="Unassembled WGS sequence"/>
</dbReference>